<reference evidence="1" key="1">
    <citation type="submission" date="2023-10" db="EMBL/GenBank/DDBJ databases">
        <title>Draft Genome Sequence of a Shiga toxin-producing Escherichia coli strain from deer meat showing an IS-element integration in the B-subunit of the Shiga toxin Stx2b gene.</title>
        <authorList>
            <person name="Projahn M."/>
            <person name="Borowiak M."/>
        </authorList>
    </citation>
    <scope>NUCLEOTIDE SEQUENCE</scope>
    <source>
        <strain evidence="1">BfR-EC-18960</strain>
    </source>
</reference>
<dbReference type="AlphaFoldDB" id="A0AAP6E8N2"/>
<dbReference type="Proteomes" id="UP001271591">
    <property type="component" value="Unassembled WGS sequence"/>
</dbReference>
<evidence type="ECO:0000313" key="2">
    <source>
        <dbReference type="Proteomes" id="UP001271591"/>
    </source>
</evidence>
<protein>
    <submittedName>
        <fullName evidence="1">Uncharacterized protein</fullName>
    </submittedName>
</protein>
<organism evidence="1 2">
    <name type="scientific">Escherichia coli</name>
    <dbReference type="NCBI Taxonomy" id="562"/>
    <lineage>
        <taxon>Bacteria</taxon>
        <taxon>Pseudomonadati</taxon>
        <taxon>Pseudomonadota</taxon>
        <taxon>Gammaproteobacteria</taxon>
        <taxon>Enterobacterales</taxon>
        <taxon>Enterobacteriaceae</taxon>
        <taxon>Escherichia</taxon>
    </lineage>
</organism>
<name>A0AAP6E8N2_ECOLX</name>
<dbReference type="RefSeq" id="WP_250321517.1">
    <property type="nucleotide sequence ID" value="NZ_BFZE01000068.1"/>
</dbReference>
<sequence>MRVSPYNENESVILIYLHIDSSVRNIVIDSFSEVGLQPTVPRNFCLGSGDDNIASLIVSLLRANSVLVLEALKMILSRKKIEIEVVQSGTADNPETVTKIKVSRPEDLEACGVIVEKICAIHAKSVNATASNDHNKYN</sequence>
<dbReference type="EMBL" id="JAWPMK010000001">
    <property type="protein sequence ID" value="MDW9349353.1"/>
    <property type="molecule type" value="Genomic_DNA"/>
</dbReference>
<accession>A0AAP6E8N2</accession>
<gene>
    <name evidence="1" type="ORF">R8G00_06860</name>
</gene>
<comment type="caution">
    <text evidence="1">The sequence shown here is derived from an EMBL/GenBank/DDBJ whole genome shotgun (WGS) entry which is preliminary data.</text>
</comment>
<evidence type="ECO:0000313" key="1">
    <source>
        <dbReference type="EMBL" id="MDW9349353.1"/>
    </source>
</evidence>
<proteinExistence type="predicted"/>